<proteinExistence type="predicted"/>
<dbReference type="AlphaFoldDB" id="A0A5M9QY96"/>
<dbReference type="Pfam" id="PF06908">
    <property type="entry name" value="YpsA"/>
    <property type="match status" value="1"/>
</dbReference>
<gene>
    <name evidence="1" type="ORF">F4V73_17840</name>
</gene>
<dbReference type="EMBL" id="VXKB01000008">
    <property type="protein sequence ID" value="KAA8712979.1"/>
    <property type="molecule type" value="Genomic_DNA"/>
</dbReference>
<dbReference type="Gene3D" id="3.40.50.450">
    <property type="match status" value="1"/>
</dbReference>
<evidence type="ECO:0000313" key="2">
    <source>
        <dbReference type="Proteomes" id="UP000322181"/>
    </source>
</evidence>
<dbReference type="InterPro" id="IPR010697">
    <property type="entry name" value="YspA"/>
</dbReference>
<dbReference type="PANTHER" id="PTHR38440">
    <property type="entry name" value="UPF0398 PROTEIN YPSA"/>
    <property type="match status" value="1"/>
</dbReference>
<protein>
    <submittedName>
        <fullName evidence="1">DUF1273 family protein</fullName>
    </submittedName>
</protein>
<sequence length="157" mass="17773">MLKLVVTGHRLNKLGYGRFDQFLCDTLAEVYLKFLNPEVVYTGVALGWDTNIARACISLGIPFIAAVPFAGQECRWPDQAQAEYRRICDAAEKVVVVCAGSYSPFKMQARNEYMVDRADKVLALFNKTTGGTFNCVRYAKKTGKEVINAWREYEIFH</sequence>
<dbReference type="OrthoDB" id="3231229at2"/>
<dbReference type="Proteomes" id="UP000322181">
    <property type="component" value="Unassembled WGS sequence"/>
</dbReference>
<name>A0A5M9QY96_9GAMM</name>
<accession>A0A5M9QY96</accession>
<reference evidence="1 2" key="1">
    <citation type="submission" date="2019-09" db="EMBL/GenBank/DDBJ databases">
        <title>Draft genome sequence of various Type strains from the CCUG.</title>
        <authorList>
            <person name="Pineiro-Iglesias B."/>
            <person name="Tunovic T."/>
            <person name="Unosson C."/>
            <person name="Inganas E."/>
            <person name="Ohlen M."/>
            <person name="Cardew S."/>
            <person name="Jensie-Markopoulos S."/>
            <person name="Salva-Serra F."/>
            <person name="Jaen-Luchoro D."/>
            <person name="Karlsson R."/>
            <person name="Svensson-Stadler L."/>
            <person name="Chun J."/>
            <person name="Moore E."/>
        </authorList>
    </citation>
    <scope>NUCLEOTIDE SEQUENCE [LARGE SCALE GENOMIC DNA]</scope>
    <source>
        <strain evidence="1 2">CCUG 53682T</strain>
    </source>
</reference>
<dbReference type="PANTHER" id="PTHR38440:SF1">
    <property type="entry name" value="UPF0398 PROTEIN SPR0331"/>
    <property type="match status" value="1"/>
</dbReference>
<evidence type="ECO:0000313" key="1">
    <source>
        <dbReference type="EMBL" id="KAA8712979.1"/>
    </source>
</evidence>
<comment type="caution">
    <text evidence="1">The sequence shown here is derived from an EMBL/GenBank/DDBJ whole genome shotgun (WGS) entry which is preliminary data.</text>
</comment>
<dbReference type="SUPFAM" id="SSF102405">
    <property type="entry name" value="MCP/YpsA-like"/>
    <property type="match status" value="1"/>
</dbReference>
<organism evidence="1 2">
    <name type="scientific">Morganella psychrotolerans</name>
    <dbReference type="NCBI Taxonomy" id="368603"/>
    <lineage>
        <taxon>Bacteria</taxon>
        <taxon>Pseudomonadati</taxon>
        <taxon>Pseudomonadota</taxon>
        <taxon>Gammaproteobacteria</taxon>
        <taxon>Enterobacterales</taxon>
        <taxon>Morganellaceae</taxon>
        <taxon>Morganella</taxon>
    </lineage>
</organism>